<keyword evidence="1" id="KW-0812">Transmembrane</keyword>
<dbReference type="Gene3D" id="3.90.550.10">
    <property type="entry name" value="Spore Coat Polysaccharide Biosynthesis Protein SpsA, Chain A"/>
    <property type="match status" value="1"/>
</dbReference>
<proteinExistence type="predicted"/>
<dbReference type="AlphaFoldDB" id="A0A1F7YVC6"/>
<gene>
    <name evidence="3" type="ORF">A2803_03755</name>
</gene>
<accession>A0A1F7YVC6</accession>
<comment type="caution">
    <text evidence="3">The sequence shown here is derived from an EMBL/GenBank/DDBJ whole genome shotgun (WGS) entry which is preliminary data.</text>
</comment>
<protein>
    <recommendedName>
        <fullName evidence="2">Glycosyltransferase 2-like domain-containing protein</fullName>
    </recommendedName>
</protein>
<name>A0A1F7YVC6_9BACT</name>
<dbReference type="PANTHER" id="PTHR43179">
    <property type="entry name" value="RHAMNOSYLTRANSFERASE WBBL"/>
    <property type="match status" value="1"/>
</dbReference>
<dbReference type="Proteomes" id="UP000178870">
    <property type="component" value="Unassembled WGS sequence"/>
</dbReference>
<evidence type="ECO:0000256" key="1">
    <source>
        <dbReference type="SAM" id="Phobius"/>
    </source>
</evidence>
<keyword evidence="1" id="KW-1133">Transmembrane helix</keyword>
<evidence type="ECO:0000313" key="3">
    <source>
        <dbReference type="EMBL" id="OGM31281.1"/>
    </source>
</evidence>
<reference evidence="3 4" key="1">
    <citation type="journal article" date="2016" name="Nat. Commun.">
        <title>Thousands of microbial genomes shed light on interconnected biogeochemical processes in an aquifer system.</title>
        <authorList>
            <person name="Anantharaman K."/>
            <person name="Brown C.T."/>
            <person name="Hug L.A."/>
            <person name="Sharon I."/>
            <person name="Castelle C.J."/>
            <person name="Probst A.J."/>
            <person name="Thomas B.C."/>
            <person name="Singh A."/>
            <person name="Wilkins M.J."/>
            <person name="Karaoz U."/>
            <person name="Brodie E.L."/>
            <person name="Williams K.H."/>
            <person name="Hubbard S.S."/>
            <person name="Banfield J.F."/>
        </authorList>
    </citation>
    <scope>NUCLEOTIDE SEQUENCE [LARGE SCALE GENOMIC DNA]</scope>
</reference>
<dbReference type="Pfam" id="PF00535">
    <property type="entry name" value="Glycos_transf_2"/>
    <property type="match status" value="1"/>
</dbReference>
<dbReference type="CDD" id="cd04186">
    <property type="entry name" value="GT_2_like_c"/>
    <property type="match status" value="1"/>
</dbReference>
<dbReference type="PANTHER" id="PTHR43179:SF7">
    <property type="entry name" value="RHAMNOSYLTRANSFERASE WBBL"/>
    <property type="match status" value="1"/>
</dbReference>
<dbReference type="EMBL" id="MGGP01000028">
    <property type="protein sequence ID" value="OGM31281.1"/>
    <property type="molecule type" value="Genomic_DNA"/>
</dbReference>
<feature type="transmembrane region" description="Helical" evidence="1">
    <location>
        <begin position="257"/>
        <end position="279"/>
    </location>
</feature>
<dbReference type="InterPro" id="IPR029044">
    <property type="entry name" value="Nucleotide-diphossugar_trans"/>
</dbReference>
<keyword evidence="1" id="KW-0472">Membrane</keyword>
<sequence length="280" mass="32345">MNKTELSVIIVSFNTKDILKKCLESLIKIRDLDFEIIVSDNGSSDGSVEMVSSEFGKVKLIENGKNLGFAKGNNAARKYVKSDYVLFLNSDTVVNRSALVKTVDYLKTHDDVGSVTCKIVLPSGQLDRDTRRRFPTPLVSLKRLFLGSVRDYWYLDIASTKIHEVDVIQGAFHLTRKKILDEVDWFDEDYFLDGEDIDLCWKIKQVGYKIVYYPKVSIIHIKKASKEAQKSSFAVTSGIKAMEIFYRKRLWSRYPFFINYLVIFGIKILFVVRLIKFYLR</sequence>
<dbReference type="SUPFAM" id="SSF53448">
    <property type="entry name" value="Nucleotide-diphospho-sugar transferases"/>
    <property type="match status" value="1"/>
</dbReference>
<feature type="domain" description="Glycosyltransferase 2-like" evidence="2">
    <location>
        <begin position="7"/>
        <end position="182"/>
    </location>
</feature>
<evidence type="ECO:0000259" key="2">
    <source>
        <dbReference type="Pfam" id="PF00535"/>
    </source>
</evidence>
<dbReference type="InterPro" id="IPR001173">
    <property type="entry name" value="Glyco_trans_2-like"/>
</dbReference>
<organism evidence="3 4">
    <name type="scientific">Candidatus Woesebacteria bacterium RIFCSPHIGHO2_01_FULL_44_21</name>
    <dbReference type="NCBI Taxonomy" id="1802503"/>
    <lineage>
        <taxon>Bacteria</taxon>
        <taxon>Candidatus Woeseibacteriota</taxon>
    </lineage>
</organism>
<evidence type="ECO:0000313" key="4">
    <source>
        <dbReference type="Proteomes" id="UP000178870"/>
    </source>
</evidence>